<comment type="similarity">
    <text evidence="3 7">Belongs to the peptidase S26 family.</text>
</comment>
<evidence type="ECO:0000256" key="1">
    <source>
        <dbReference type="ARBA" id="ARBA00000677"/>
    </source>
</evidence>
<feature type="active site" evidence="6">
    <location>
        <position position="96"/>
    </location>
</feature>
<protein>
    <recommendedName>
        <fullName evidence="4 7">Signal peptidase I</fullName>
        <ecNumber evidence="4 7">3.4.21.89</ecNumber>
    </recommendedName>
</protein>
<evidence type="ECO:0000313" key="10">
    <source>
        <dbReference type="Proteomes" id="UP000229681"/>
    </source>
</evidence>
<dbReference type="Proteomes" id="UP000229681">
    <property type="component" value="Unassembled WGS sequence"/>
</dbReference>
<reference evidence="9 10" key="1">
    <citation type="submission" date="2017-11" db="EMBL/GenBank/DDBJ databases">
        <title>Evolution of Phototrophy in the Chloroflexi Phylum Driven by Horizontal Gene Transfer.</title>
        <authorList>
            <person name="Ward L.M."/>
            <person name="Hemp J."/>
            <person name="Shih P.M."/>
            <person name="Mcglynn S.E."/>
            <person name="Fischer W."/>
        </authorList>
    </citation>
    <scope>NUCLEOTIDE SEQUENCE [LARGE SCALE GENOMIC DNA]</scope>
    <source>
        <strain evidence="9">JP3_13</strain>
    </source>
</reference>
<dbReference type="PROSITE" id="PS00761">
    <property type="entry name" value="SPASE_I_3"/>
    <property type="match status" value="1"/>
</dbReference>
<dbReference type="PANTHER" id="PTHR43390">
    <property type="entry name" value="SIGNAL PEPTIDASE I"/>
    <property type="match status" value="1"/>
</dbReference>
<dbReference type="InterPro" id="IPR000223">
    <property type="entry name" value="Pept_S26A_signal_pept_1"/>
</dbReference>
<evidence type="ECO:0000256" key="7">
    <source>
        <dbReference type="RuleBase" id="RU362042"/>
    </source>
</evidence>
<keyword evidence="5 7" id="KW-0378">Hydrolase</keyword>
<dbReference type="Pfam" id="PF10502">
    <property type="entry name" value="Peptidase_S26"/>
    <property type="match status" value="1"/>
</dbReference>
<comment type="caution">
    <text evidence="9">The sequence shown here is derived from an EMBL/GenBank/DDBJ whole genome shotgun (WGS) entry which is preliminary data.</text>
</comment>
<dbReference type="GO" id="GO:0004252">
    <property type="term" value="F:serine-type endopeptidase activity"/>
    <property type="evidence" value="ECO:0007669"/>
    <property type="project" value="InterPro"/>
</dbReference>
<dbReference type="PRINTS" id="PR00727">
    <property type="entry name" value="LEADERPTASE"/>
</dbReference>
<comment type="subcellular location">
    <subcellularLocation>
        <location evidence="2">Cell membrane</location>
        <topology evidence="2">Single-pass type II membrane protein</topology>
    </subcellularLocation>
    <subcellularLocation>
        <location evidence="7">Membrane</location>
        <topology evidence="7">Single-pass type II membrane protein</topology>
    </subcellularLocation>
</comment>
<accession>A0A2M8PH80</accession>
<evidence type="ECO:0000256" key="3">
    <source>
        <dbReference type="ARBA" id="ARBA00009370"/>
    </source>
</evidence>
<dbReference type="SUPFAM" id="SSF51306">
    <property type="entry name" value="LexA/Signal peptidase"/>
    <property type="match status" value="1"/>
</dbReference>
<evidence type="ECO:0000256" key="6">
    <source>
        <dbReference type="PIRSR" id="PIRSR600223-1"/>
    </source>
</evidence>
<feature type="domain" description="Peptidase S26" evidence="8">
    <location>
        <begin position="29"/>
        <end position="177"/>
    </location>
</feature>
<sequence>MRQTSESSLSAQPRLTGRRNLARDLFDLALLVLLTFTPINLVTARAIVEGPSMQPTFYTGDLVIVNRAIYFFSAPQRGDVIVLHNPRSAQGDDLIKRVIGLPNETVELRDGRVYINGLLLEEPYIREFCGLGCNGKWTLSATQYFVLGDNRAQSYDSHNFGPIEQHLIVGQAWIRYWPLSSFTIIEHPSYALAKP</sequence>
<dbReference type="InterPro" id="IPR019533">
    <property type="entry name" value="Peptidase_S26"/>
</dbReference>
<comment type="catalytic activity">
    <reaction evidence="1 7">
        <text>Cleavage of hydrophobic, N-terminal signal or leader sequences from secreted and periplasmic proteins.</text>
        <dbReference type="EC" id="3.4.21.89"/>
    </reaction>
</comment>
<evidence type="ECO:0000256" key="5">
    <source>
        <dbReference type="ARBA" id="ARBA00022801"/>
    </source>
</evidence>
<evidence type="ECO:0000256" key="2">
    <source>
        <dbReference type="ARBA" id="ARBA00004401"/>
    </source>
</evidence>
<dbReference type="Gene3D" id="2.10.109.10">
    <property type="entry name" value="Umud Fragment, subunit A"/>
    <property type="match status" value="1"/>
</dbReference>
<gene>
    <name evidence="9" type="primary">lepB</name>
    <name evidence="9" type="ORF">CUN49_03050</name>
</gene>
<dbReference type="GO" id="GO:0005886">
    <property type="term" value="C:plasma membrane"/>
    <property type="evidence" value="ECO:0007669"/>
    <property type="project" value="UniProtKB-SubCell"/>
</dbReference>
<dbReference type="PANTHER" id="PTHR43390:SF1">
    <property type="entry name" value="CHLOROPLAST PROCESSING PEPTIDASE"/>
    <property type="match status" value="1"/>
</dbReference>
<name>A0A2M8PH80_9CHLR</name>
<dbReference type="AlphaFoldDB" id="A0A2M8PH80"/>
<keyword evidence="7" id="KW-0645">Protease</keyword>
<dbReference type="InterPro" id="IPR019758">
    <property type="entry name" value="Pept_S26A_signal_pept_1_CS"/>
</dbReference>
<organism evidence="9 10">
    <name type="scientific">Candidatus Thermofonsia Clade 1 bacterium</name>
    <dbReference type="NCBI Taxonomy" id="2364210"/>
    <lineage>
        <taxon>Bacteria</taxon>
        <taxon>Bacillati</taxon>
        <taxon>Chloroflexota</taxon>
        <taxon>Candidatus Thermofontia</taxon>
        <taxon>Candidatus Thermofonsia Clade 1</taxon>
    </lineage>
</organism>
<dbReference type="EC" id="3.4.21.89" evidence="4 7"/>
<dbReference type="InterPro" id="IPR036286">
    <property type="entry name" value="LexA/Signal_pep-like_sf"/>
</dbReference>
<dbReference type="EMBL" id="PGTM01000025">
    <property type="protein sequence ID" value="PJF36891.1"/>
    <property type="molecule type" value="Genomic_DNA"/>
</dbReference>
<feature type="active site" evidence="6">
    <location>
        <position position="52"/>
    </location>
</feature>
<evidence type="ECO:0000313" key="9">
    <source>
        <dbReference type="EMBL" id="PJF36891.1"/>
    </source>
</evidence>
<evidence type="ECO:0000256" key="4">
    <source>
        <dbReference type="ARBA" id="ARBA00013208"/>
    </source>
</evidence>
<dbReference type="GO" id="GO:0006465">
    <property type="term" value="P:signal peptide processing"/>
    <property type="evidence" value="ECO:0007669"/>
    <property type="project" value="InterPro"/>
</dbReference>
<proteinExistence type="inferred from homology"/>
<dbReference type="CDD" id="cd06530">
    <property type="entry name" value="S26_SPase_I"/>
    <property type="match status" value="1"/>
</dbReference>
<evidence type="ECO:0000259" key="8">
    <source>
        <dbReference type="Pfam" id="PF10502"/>
    </source>
</evidence>
<dbReference type="NCBIfam" id="TIGR02227">
    <property type="entry name" value="sigpep_I_bact"/>
    <property type="match status" value="1"/>
</dbReference>
<dbReference type="GO" id="GO:0009003">
    <property type="term" value="F:signal peptidase activity"/>
    <property type="evidence" value="ECO:0007669"/>
    <property type="project" value="UniProtKB-EC"/>
</dbReference>